<dbReference type="Proteomes" id="UP000081671">
    <property type="component" value="Unplaced"/>
</dbReference>
<evidence type="ECO:0000256" key="1">
    <source>
        <dbReference type="ARBA" id="ARBA00023054"/>
    </source>
</evidence>
<dbReference type="InParanoid" id="A0A1S3EQ51"/>
<organism evidence="5 6">
    <name type="scientific">Dipodomys ordii</name>
    <name type="common">Ord's kangaroo rat</name>
    <dbReference type="NCBI Taxonomy" id="10020"/>
    <lineage>
        <taxon>Eukaryota</taxon>
        <taxon>Metazoa</taxon>
        <taxon>Chordata</taxon>
        <taxon>Craniata</taxon>
        <taxon>Vertebrata</taxon>
        <taxon>Euteleostomi</taxon>
        <taxon>Mammalia</taxon>
        <taxon>Eutheria</taxon>
        <taxon>Euarchontoglires</taxon>
        <taxon>Glires</taxon>
        <taxon>Rodentia</taxon>
        <taxon>Castorimorpha</taxon>
        <taxon>Heteromyidae</taxon>
        <taxon>Dipodomyinae</taxon>
        <taxon>Dipodomys</taxon>
    </lineage>
</organism>
<name>A0A1S3EQ51_DIPOR</name>
<feature type="coiled-coil region" evidence="2">
    <location>
        <begin position="117"/>
        <end position="144"/>
    </location>
</feature>
<dbReference type="PANTHER" id="PTHR10881">
    <property type="entry name" value="GOLGIN SUBFAMILY A MEMBER-RELATED"/>
    <property type="match status" value="1"/>
</dbReference>
<dbReference type="OrthoDB" id="10436268at2759"/>
<dbReference type="GO" id="GO:0007030">
    <property type="term" value="P:Golgi organization"/>
    <property type="evidence" value="ECO:0007669"/>
    <property type="project" value="TreeGrafter"/>
</dbReference>
<dbReference type="GO" id="GO:0000137">
    <property type="term" value="C:Golgi cis cisterna"/>
    <property type="evidence" value="ECO:0007669"/>
    <property type="project" value="TreeGrafter"/>
</dbReference>
<evidence type="ECO:0000256" key="2">
    <source>
        <dbReference type="SAM" id="Coils"/>
    </source>
</evidence>
<dbReference type="Pfam" id="PF19046">
    <property type="entry name" value="GM130_C"/>
    <property type="match status" value="1"/>
</dbReference>
<feature type="coiled-coil region" evidence="2">
    <location>
        <begin position="464"/>
        <end position="491"/>
    </location>
</feature>
<dbReference type="AlphaFoldDB" id="A0A1S3EQ51"/>
<feature type="region of interest" description="Disordered" evidence="3">
    <location>
        <begin position="1"/>
        <end position="78"/>
    </location>
</feature>
<gene>
    <name evidence="6" type="primary">LOC105981438</name>
</gene>
<dbReference type="KEGG" id="dord:105981438"/>
<dbReference type="PANTHER" id="PTHR10881:SF46">
    <property type="entry name" value="GOLGIN SUBFAMILY A MEMBER 2"/>
    <property type="match status" value="1"/>
</dbReference>
<dbReference type="InterPro" id="IPR024858">
    <property type="entry name" value="GOLGA"/>
</dbReference>
<proteinExistence type="predicted"/>
<dbReference type="InterPro" id="IPR043937">
    <property type="entry name" value="GOLGA_C"/>
</dbReference>
<reference evidence="6" key="1">
    <citation type="submission" date="2025-08" db="UniProtKB">
        <authorList>
            <consortium name="RefSeq"/>
        </authorList>
    </citation>
    <scope>IDENTIFICATION</scope>
    <source>
        <tissue evidence="6">Kidney</tissue>
    </source>
</reference>
<sequence>MCPPPNLLHPIPGMSGQTRQKETDAGQKLLQEFLERNCPDGSTEANRKKKTKKGGNLKANITGDQKSTKGMTKDTDPELPAVSFPASVLSIDTGISNNMSEVLLLQFSRESPSRHNQQKAIEERAELERELQSMKDLVTALRLERDSIAEKLRVESSMWNVQQFLEKMSQLREDKGQGTNLLELRKQLAELLPPLLPMQKKLENLEEQLYIQVRENQSLHLQNLEQQERLWFLEQQAKVWNQHAWDQHRILETMERDHETTRCTLLHNRELKDQLAQLQDAFHRLSGEKEELTSVLRSEQQVKKHLQEKLGQLEKKLGDLEEMAESKSQAAQNLQEQHDQSLAQLQELRATCEQHMASIEQLISEKEALQQYLLNQTQLLEQLKQEQVKSHRVCRKLQNTLKSLKVTRHQNEQLRAQLSFLAFPREGKGVDKAEKGEEVTPPDVTVPEDVDNPQTMWDFYLDAMHVAESKKERLSRQLREQQARCSCLANLAAQCQIKLERQTRFPESRNHNVAGERKQDTQAPKKKLKICFTHNLPREVDYQKQSDELQHGCSQLSEHMIAIAEATVFSDGQMANLDELAQEKQEKKEELQELLWRLAGEGAGHQGQIRAAMQTPAAEAASDVPGPTNMEVLEERQAFGDVKFEDNLEAAQREAVVPWPLKDRSTDQLALAQPNTQHLLELAGLDDHPCFPLFYRTDGNDVLEIIIA</sequence>
<dbReference type="RefSeq" id="XP_012866085.1">
    <property type="nucleotide sequence ID" value="XM_013010631.1"/>
</dbReference>
<dbReference type="InterPro" id="IPR043976">
    <property type="entry name" value="GOLGA_cons_dom"/>
</dbReference>
<evidence type="ECO:0000313" key="6">
    <source>
        <dbReference type="RefSeq" id="XP_012866085.1"/>
    </source>
</evidence>
<evidence type="ECO:0000259" key="4">
    <source>
        <dbReference type="Pfam" id="PF15070"/>
    </source>
</evidence>
<evidence type="ECO:0000256" key="3">
    <source>
        <dbReference type="SAM" id="MobiDB-lite"/>
    </source>
</evidence>
<feature type="coiled-coil region" evidence="2">
    <location>
        <begin position="268"/>
        <end position="417"/>
    </location>
</feature>
<dbReference type="Pfam" id="PF15070">
    <property type="entry name" value="GOLGA2L5"/>
    <property type="match status" value="1"/>
</dbReference>
<feature type="coiled-coil region" evidence="2">
    <location>
        <begin position="570"/>
        <end position="601"/>
    </location>
</feature>
<dbReference type="GeneID" id="105981438"/>
<accession>A0A1S3EQ51</accession>
<keyword evidence="1 2" id="KW-0175">Coiled coil</keyword>
<feature type="domain" description="Golgin subfamily A conserved" evidence="4">
    <location>
        <begin position="134"/>
        <end position="612"/>
    </location>
</feature>
<keyword evidence="5" id="KW-1185">Reference proteome</keyword>
<evidence type="ECO:0000313" key="5">
    <source>
        <dbReference type="Proteomes" id="UP000081671"/>
    </source>
</evidence>
<dbReference type="GO" id="GO:0005801">
    <property type="term" value="C:cis-Golgi network"/>
    <property type="evidence" value="ECO:0007669"/>
    <property type="project" value="InterPro"/>
</dbReference>
<dbReference type="GO" id="GO:0032580">
    <property type="term" value="C:Golgi cisterna membrane"/>
    <property type="evidence" value="ECO:0007669"/>
    <property type="project" value="TreeGrafter"/>
</dbReference>
<protein>
    <submittedName>
        <fullName evidence="6">Golgin subfamily A member 2-like</fullName>
    </submittedName>
</protein>